<dbReference type="Gene3D" id="3.30.1060.10">
    <property type="entry name" value="Peptide methionine sulphoxide reductase MsrA"/>
    <property type="match status" value="1"/>
</dbReference>
<dbReference type="SUPFAM" id="SSF55068">
    <property type="entry name" value="Peptide methionine sulfoxide reductase"/>
    <property type="match status" value="1"/>
</dbReference>
<feature type="chain" id="PRO_5011461097" description="Peptide methionine sulfoxide reductase MsrA" evidence="5">
    <location>
        <begin position="21"/>
        <end position="210"/>
    </location>
</feature>
<comment type="function">
    <text evidence="4">Has an important function as a repair enzyme for proteins that have been inactivated by oxidation. Catalyzes the reversible oxidation-reduction of methionine sulfoxide in proteins to methionine.</text>
</comment>
<keyword evidence="8" id="KW-1185">Reference proteome</keyword>
<gene>
    <name evidence="4" type="primary">msrA</name>
    <name evidence="7" type="ORF">SAMN04488062_11252</name>
</gene>
<evidence type="ECO:0000256" key="3">
    <source>
        <dbReference type="ARBA" id="ARBA00048782"/>
    </source>
</evidence>
<comment type="catalytic activity">
    <reaction evidence="3 4">
        <text>[thioredoxin]-disulfide + L-methionine + H2O = L-methionine (S)-S-oxide + [thioredoxin]-dithiol</text>
        <dbReference type="Rhea" id="RHEA:19993"/>
        <dbReference type="Rhea" id="RHEA-COMP:10698"/>
        <dbReference type="Rhea" id="RHEA-COMP:10700"/>
        <dbReference type="ChEBI" id="CHEBI:15377"/>
        <dbReference type="ChEBI" id="CHEBI:29950"/>
        <dbReference type="ChEBI" id="CHEBI:50058"/>
        <dbReference type="ChEBI" id="CHEBI:57844"/>
        <dbReference type="ChEBI" id="CHEBI:58772"/>
        <dbReference type="EC" id="1.8.4.11"/>
    </reaction>
</comment>
<dbReference type="Proteomes" id="UP000199274">
    <property type="component" value="Unassembled WGS sequence"/>
</dbReference>
<evidence type="ECO:0000256" key="1">
    <source>
        <dbReference type="ARBA" id="ARBA00023002"/>
    </source>
</evidence>
<dbReference type="Pfam" id="PF01625">
    <property type="entry name" value="PMSR"/>
    <property type="match status" value="1"/>
</dbReference>
<dbReference type="PROSITE" id="PS51257">
    <property type="entry name" value="PROKAR_LIPOPROTEIN"/>
    <property type="match status" value="1"/>
</dbReference>
<feature type="domain" description="Peptide methionine sulphoxide reductase MsrA" evidence="6">
    <location>
        <begin position="36"/>
        <end position="187"/>
    </location>
</feature>
<organism evidence="7 8">
    <name type="scientific">Flavobacterium omnivorum</name>
    <dbReference type="NCBI Taxonomy" id="178355"/>
    <lineage>
        <taxon>Bacteria</taxon>
        <taxon>Pseudomonadati</taxon>
        <taxon>Bacteroidota</taxon>
        <taxon>Flavobacteriia</taxon>
        <taxon>Flavobacteriales</taxon>
        <taxon>Flavobacteriaceae</taxon>
        <taxon>Flavobacterium</taxon>
    </lineage>
</organism>
<keyword evidence="5" id="KW-0732">Signal</keyword>
<evidence type="ECO:0000256" key="2">
    <source>
        <dbReference type="ARBA" id="ARBA00047806"/>
    </source>
</evidence>
<dbReference type="GO" id="GO:0033744">
    <property type="term" value="F:L-methionine:thioredoxin-disulfide S-oxidoreductase activity"/>
    <property type="evidence" value="ECO:0007669"/>
    <property type="project" value="RHEA"/>
</dbReference>
<protein>
    <recommendedName>
        <fullName evidence="4">Peptide methionine sulfoxide reductase MsrA</fullName>
        <shortName evidence="4">Protein-methionine-S-oxide reductase</shortName>
        <ecNumber evidence="4">1.8.4.11</ecNumber>
    </recommendedName>
    <alternativeName>
        <fullName evidence="4">Peptide-methionine (S)-S-oxide reductase</fullName>
        <shortName evidence="4">Peptide Met(O) reductase</shortName>
    </alternativeName>
</protein>
<name>A0A1G8EK21_9FLAO</name>
<sequence length="210" mass="23305">MKMKILSYALVLFTIISCSAQTEKLSLVPKKGKAVAVFASGCFWCTEHVFEAVVGVDEAVSGYTGGNVKNPTYEYVGSNRTGHAEAVAVFYDPKVVSYKELVAVFFASQDPTTPNQQGPDKGSSYRSIAFYKNPADKKIIEDKIKELSANKVFAAPIVTEVKPVVDFYEAESYHQDYVKNNPNQPYVKGVSIPRYNKFKKTYKGKLKPKS</sequence>
<evidence type="ECO:0000256" key="5">
    <source>
        <dbReference type="SAM" id="SignalP"/>
    </source>
</evidence>
<dbReference type="STRING" id="178355.SAMN04488062_11252"/>
<dbReference type="NCBIfam" id="TIGR00401">
    <property type="entry name" value="msrA"/>
    <property type="match status" value="1"/>
</dbReference>
<evidence type="ECO:0000259" key="6">
    <source>
        <dbReference type="Pfam" id="PF01625"/>
    </source>
</evidence>
<proteinExistence type="inferred from homology"/>
<dbReference type="InterPro" id="IPR036509">
    <property type="entry name" value="Met_Sox_Rdtase_MsrA_sf"/>
</dbReference>
<evidence type="ECO:0000256" key="4">
    <source>
        <dbReference type="HAMAP-Rule" id="MF_01401"/>
    </source>
</evidence>
<dbReference type="PANTHER" id="PTHR43774:SF1">
    <property type="entry name" value="PEPTIDE METHIONINE SULFOXIDE REDUCTASE MSRA 2"/>
    <property type="match status" value="1"/>
</dbReference>
<feature type="signal peptide" evidence="5">
    <location>
        <begin position="1"/>
        <end position="20"/>
    </location>
</feature>
<feature type="active site" evidence="4">
    <location>
        <position position="42"/>
    </location>
</feature>
<dbReference type="EC" id="1.8.4.11" evidence="4"/>
<reference evidence="8" key="1">
    <citation type="submission" date="2016-10" db="EMBL/GenBank/DDBJ databases">
        <authorList>
            <person name="Varghese N."/>
            <person name="Submissions S."/>
        </authorList>
    </citation>
    <scope>NUCLEOTIDE SEQUENCE [LARGE SCALE GENOMIC DNA]</scope>
    <source>
        <strain evidence="8">CGMCC 1.2747</strain>
    </source>
</reference>
<evidence type="ECO:0000313" key="7">
    <source>
        <dbReference type="EMBL" id="SDH70180.1"/>
    </source>
</evidence>
<dbReference type="InterPro" id="IPR002569">
    <property type="entry name" value="Met_Sox_Rdtase_MsrA_dom"/>
</dbReference>
<accession>A0A1G8EK21</accession>
<dbReference type="EMBL" id="FNDB01000012">
    <property type="protein sequence ID" value="SDH70180.1"/>
    <property type="molecule type" value="Genomic_DNA"/>
</dbReference>
<dbReference type="AlphaFoldDB" id="A0A1G8EK21"/>
<comment type="catalytic activity">
    <reaction evidence="2 4">
        <text>L-methionyl-[protein] + [thioredoxin]-disulfide + H2O = L-methionyl-(S)-S-oxide-[protein] + [thioredoxin]-dithiol</text>
        <dbReference type="Rhea" id="RHEA:14217"/>
        <dbReference type="Rhea" id="RHEA-COMP:10698"/>
        <dbReference type="Rhea" id="RHEA-COMP:10700"/>
        <dbReference type="Rhea" id="RHEA-COMP:12313"/>
        <dbReference type="Rhea" id="RHEA-COMP:12315"/>
        <dbReference type="ChEBI" id="CHEBI:15377"/>
        <dbReference type="ChEBI" id="CHEBI:16044"/>
        <dbReference type="ChEBI" id="CHEBI:29950"/>
        <dbReference type="ChEBI" id="CHEBI:44120"/>
        <dbReference type="ChEBI" id="CHEBI:50058"/>
        <dbReference type="EC" id="1.8.4.11"/>
    </reaction>
</comment>
<dbReference type="PANTHER" id="PTHR43774">
    <property type="entry name" value="PEPTIDE METHIONINE SULFOXIDE REDUCTASE"/>
    <property type="match status" value="1"/>
</dbReference>
<dbReference type="GO" id="GO:0008113">
    <property type="term" value="F:peptide-methionine (S)-S-oxide reductase activity"/>
    <property type="evidence" value="ECO:0007669"/>
    <property type="project" value="UniProtKB-UniRule"/>
</dbReference>
<evidence type="ECO:0000313" key="8">
    <source>
        <dbReference type="Proteomes" id="UP000199274"/>
    </source>
</evidence>
<comment type="similarity">
    <text evidence="4">Belongs to the MsrA Met sulfoxide reductase family.</text>
</comment>
<keyword evidence="1 4" id="KW-0560">Oxidoreductase</keyword>
<dbReference type="HAMAP" id="MF_01401">
    <property type="entry name" value="MsrA"/>
    <property type="match status" value="1"/>
</dbReference>